<organism evidence="2">
    <name type="scientific">Leptosphaeria maculans (strain JN3 / isolate v23.1.3 / race Av1-4-5-6-7-8)</name>
    <name type="common">Blackleg fungus</name>
    <name type="synonym">Phoma lingam</name>
    <dbReference type="NCBI Taxonomy" id="985895"/>
    <lineage>
        <taxon>Eukaryota</taxon>
        <taxon>Fungi</taxon>
        <taxon>Dikarya</taxon>
        <taxon>Ascomycota</taxon>
        <taxon>Pezizomycotina</taxon>
        <taxon>Dothideomycetes</taxon>
        <taxon>Pleosporomycetidae</taxon>
        <taxon>Pleosporales</taxon>
        <taxon>Pleosporineae</taxon>
        <taxon>Leptosphaeriaceae</taxon>
        <taxon>Plenodomus</taxon>
        <taxon>Plenodomus lingam/Leptosphaeria maculans species complex</taxon>
    </lineage>
</organism>
<reference evidence="2" key="1">
    <citation type="journal article" date="2011" name="Nat. Commun.">
        <title>Effector diversification within compartments of the Leptosphaeria maculans genome affected by Repeat-Induced Point mutations.</title>
        <authorList>
            <person name="Rouxel T."/>
            <person name="Grandaubert J."/>
            <person name="Hane J.K."/>
            <person name="Hoede C."/>
            <person name="van de Wouw A.P."/>
            <person name="Couloux A."/>
            <person name="Dominguez V."/>
            <person name="Anthouard V."/>
            <person name="Bally P."/>
            <person name="Bourras S."/>
            <person name="Cozijnsen A.J."/>
            <person name="Ciuffetti L.M."/>
            <person name="Degrave A."/>
            <person name="Dilmaghani A."/>
            <person name="Duret L."/>
            <person name="Fudal I."/>
            <person name="Goodwin S.B."/>
            <person name="Gout L."/>
            <person name="Glaser N."/>
            <person name="Linglin J."/>
            <person name="Kema G.H.J."/>
            <person name="Lapalu N."/>
            <person name="Lawrence C.B."/>
            <person name="May K."/>
            <person name="Meyer M."/>
            <person name="Ollivier B."/>
            <person name="Poulain J."/>
            <person name="Schoch C.L."/>
            <person name="Simon A."/>
            <person name="Spatafora J.W."/>
            <person name="Stachowiak A."/>
            <person name="Turgeon B.G."/>
            <person name="Tyler B.M."/>
            <person name="Vincent D."/>
            <person name="Weissenbach J."/>
            <person name="Amselem J."/>
            <person name="Quesneville H."/>
            <person name="Oliver R.P."/>
            <person name="Wincker P."/>
            <person name="Balesdent M.-H."/>
            <person name="Howlett B.J."/>
        </authorList>
    </citation>
    <scope>NUCLEOTIDE SEQUENCE [LARGE SCALE GENOMIC DNA]</scope>
    <source>
        <strain evidence="2">JN3 / isolate v23.1.3 / race Av1-4-5-6-7-8</strain>
    </source>
</reference>
<evidence type="ECO:0000313" key="2">
    <source>
        <dbReference type="Proteomes" id="UP000002668"/>
    </source>
</evidence>
<sequence>MWPAYRGMKLASVVGCGTVRSISVPLLWDTLHPGVWCVGFAQVGLAVCKCAGIR</sequence>
<evidence type="ECO:0000313" key="1">
    <source>
        <dbReference type="EMBL" id="CBX91343.1"/>
    </source>
</evidence>
<dbReference type="HOGENOM" id="CLU_3050749_0_0_1"/>
<dbReference type="InParanoid" id="E4ZJQ8"/>
<dbReference type="AlphaFoldDB" id="E4ZJQ8"/>
<dbReference type="VEuPathDB" id="FungiDB:LEMA_uP068510.1"/>
<keyword evidence="2" id="KW-1185">Reference proteome</keyword>
<name>E4ZJQ8_LEPMJ</name>
<dbReference type="Proteomes" id="UP000002668">
    <property type="component" value="Genome"/>
</dbReference>
<gene>
    <name evidence="1" type="ORF">LEMA_uP068510.1</name>
</gene>
<dbReference type="EMBL" id="FP929072">
    <property type="protein sequence ID" value="CBX91343.1"/>
    <property type="molecule type" value="Genomic_DNA"/>
</dbReference>
<accession>E4ZJQ8</accession>
<proteinExistence type="predicted"/>
<protein>
    <submittedName>
        <fullName evidence="1">Predicted protein</fullName>
    </submittedName>
</protein>